<dbReference type="InterPro" id="IPR000073">
    <property type="entry name" value="AB_hydrolase_1"/>
</dbReference>
<dbReference type="RefSeq" id="WP_311422765.1">
    <property type="nucleotide sequence ID" value="NZ_JAVREH010000009.1"/>
</dbReference>
<sequence length="242" mass="27133">MKALFIHGIEDQGSSWEDTCAALDGIECVTPDFPWRMFTDFSWLREQAPDAAVAAELERVRPDLCVAHSFGALALIEALLHAPDAVRPRALVLIAPFYLSENERLDWLLLDRTRTEFTRLMRDSIVTRTQRAGRKISEDIIEIMVTKVLSGINPLAFTELFGHFSLMRRRPLEDLAIPGRLIGSEGDPGFAGSRAREFGARLGLELTLLPGRDHFLHYTAPKIVAETITETIQSLLVKGNHE</sequence>
<name>A0ABU2J9E7_9ACTN</name>
<reference evidence="3" key="1">
    <citation type="submission" date="2023-07" db="EMBL/GenBank/DDBJ databases">
        <title>30 novel species of actinomycetes from the DSMZ collection.</title>
        <authorList>
            <person name="Nouioui I."/>
        </authorList>
    </citation>
    <scope>NUCLEOTIDE SEQUENCE [LARGE SCALE GENOMIC DNA]</scope>
    <source>
        <strain evidence="3">DSM 44399</strain>
    </source>
</reference>
<keyword evidence="2" id="KW-0378">Hydrolase</keyword>
<dbReference type="Gene3D" id="3.40.50.1820">
    <property type="entry name" value="alpha/beta hydrolase"/>
    <property type="match status" value="1"/>
</dbReference>
<gene>
    <name evidence="2" type="ORF">RM423_09415</name>
</gene>
<feature type="domain" description="AB hydrolase-1" evidence="1">
    <location>
        <begin position="4"/>
        <end position="226"/>
    </location>
</feature>
<dbReference type="EMBL" id="JAVREH010000009">
    <property type="protein sequence ID" value="MDT0261610.1"/>
    <property type="molecule type" value="Genomic_DNA"/>
</dbReference>
<evidence type="ECO:0000313" key="2">
    <source>
        <dbReference type="EMBL" id="MDT0261610.1"/>
    </source>
</evidence>
<dbReference type="GO" id="GO:0016787">
    <property type="term" value="F:hydrolase activity"/>
    <property type="evidence" value="ECO:0007669"/>
    <property type="project" value="UniProtKB-KW"/>
</dbReference>
<evidence type="ECO:0000259" key="1">
    <source>
        <dbReference type="Pfam" id="PF12697"/>
    </source>
</evidence>
<dbReference type="InterPro" id="IPR029058">
    <property type="entry name" value="AB_hydrolase_fold"/>
</dbReference>
<proteinExistence type="predicted"/>
<protein>
    <submittedName>
        <fullName evidence="2">Alpha/beta hydrolase</fullName>
    </submittedName>
</protein>
<evidence type="ECO:0000313" key="3">
    <source>
        <dbReference type="Proteomes" id="UP001183176"/>
    </source>
</evidence>
<organism evidence="2 3">
    <name type="scientific">Jatrophihabitans lederbergiae</name>
    <dbReference type="NCBI Taxonomy" id="3075547"/>
    <lineage>
        <taxon>Bacteria</taxon>
        <taxon>Bacillati</taxon>
        <taxon>Actinomycetota</taxon>
        <taxon>Actinomycetes</taxon>
        <taxon>Jatrophihabitantales</taxon>
        <taxon>Jatrophihabitantaceae</taxon>
        <taxon>Jatrophihabitans</taxon>
    </lineage>
</organism>
<dbReference type="Proteomes" id="UP001183176">
    <property type="component" value="Unassembled WGS sequence"/>
</dbReference>
<dbReference type="Pfam" id="PF12697">
    <property type="entry name" value="Abhydrolase_6"/>
    <property type="match status" value="1"/>
</dbReference>
<accession>A0ABU2J9E7</accession>
<dbReference type="SUPFAM" id="SSF53474">
    <property type="entry name" value="alpha/beta-Hydrolases"/>
    <property type="match status" value="1"/>
</dbReference>
<keyword evidence="3" id="KW-1185">Reference proteome</keyword>
<comment type="caution">
    <text evidence="2">The sequence shown here is derived from an EMBL/GenBank/DDBJ whole genome shotgun (WGS) entry which is preliminary data.</text>
</comment>